<evidence type="ECO:0000313" key="1">
    <source>
        <dbReference type="Proteomes" id="UP000228380"/>
    </source>
</evidence>
<proteinExistence type="predicted"/>
<keyword evidence="1" id="KW-1185">Reference proteome</keyword>
<gene>
    <name evidence="2" type="primary">LOC120110132</name>
</gene>
<dbReference type="Proteomes" id="UP000228380">
    <property type="component" value="Chromosome 1"/>
</dbReference>
<reference evidence="2" key="2">
    <citation type="submission" date="2025-08" db="UniProtKB">
        <authorList>
            <consortium name="RefSeq"/>
        </authorList>
    </citation>
    <scope>IDENTIFICATION</scope>
    <source>
        <tissue evidence="2">Young leaves</tissue>
    </source>
</reference>
<protein>
    <submittedName>
        <fullName evidence="2">Uncharacterized protein LOC120110132 isoform X1</fullName>
    </submittedName>
</protein>
<dbReference type="KEGG" id="pda:120110132"/>
<sequence length="110" mass="12453">MITIDMHLNRTSVTTSHPGMQLDHDCHARKLFSSTLLEPMMSLQVKVQAMRLEDQAQCICCVYMITQHMALFEISSSSQAWAAEFSMSPSACHPPRRINQMDFSSSCKDL</sequence>
<evidence type="ECO:0000313" key="2">
    <source>
        <dbReference type="RefSeq" id="XP_038980000.1"/>
    </source>
</evidence>
<organism evidence="1 2">
    <name type="scientific">Phoenix dactylifera</name>
    <name type="common">Date palm</name>
    <dbReference type="NCBI Taxonomy" id="42345"/>
    <lineage>
        <taxon>Eukaryota</taxon>
        <taxon>Viridiplantae</taxon>
        <taxon>Streptophyta</taxon>
        <taxon>Embryophyta</taxon>
        <taxon>Tracheophyta</taxon>
        <taxon>Spermatophyta</taxon>
        <taxon>Magnoliopsida</taxon>
        <taxon>Liliopsida</taxon>
        <taxon>Arecaceae</taxon>
        <taxon>Coryphoideae</taxon>
        <taxon>Phoeniceae</taxon>
        <taxon>Phoenix</taxon>
    </lineage>
</organism>
<name>A0A8B9A091_PHODC</name>
<accession>A0A8B9A091</accession>
<dbReference type="RefSeq" id="XP_038980000.1">
    <property type="nucleotide sequence ID" value="XM_039124072.1"/>
</dbReference>
<dbReference type="AlphaFoldDB" id="A0A8B9A091"/>
<reference evidence="1" key="1">
    <citation type="journal article" date="2019" name="Nat. Commun.">
        <title>Genome-wide association mapping of date palm fruit traits.</title>
        <authorList>
            <person name="Hazzouri K.M."/>
            <person name="Gros-Balthazard M."/>
            <person name="Flowers J.M."/>
            <person name="Copetti D."/>
            <person name="Lemansour A."/>
            <person name="Lebrun M."/>
            <person name="Masmoudi K."/>
            <person name="Ferrand S."/>
            <person name="Dhar M.I."/>
            <person name="Fresquez Z.A."/>
            <person name="Rosas U."/>
            <person name="Zhang J."/>
            <person name="Talag J."/>
            <person name="Lee S."/>
            <person name="Kudrna D."/>
            <person name="Powell R.F."/>
            <person name="Leitch I.J."/>
            <person name="Krueger R.R."/>
            <person name="Wing R.A."/>
            <person name="Amiri K.M.A."/>
            <person name="Purugganan M.D."/>
        </authorList>
    </citation>
    <scope>NUCLEOTIDE SEQUENCE [LARGE SCALE GENOMIC DNA]</scope>
    <source>
        <strain evidence="1">cv. Khalas</strain>
    </source>
</reference>
<dbReference type="GeneID" id="120110132"/>